<proteinExistence type="predicted"/>
<keyword evidence="3" id="KW-1185">Reference proteome</keyword>
<feature type="region of interest" description="Disordered" evidence="1">
    <location>
        <begin position="49"/>
        <end position="80"/>
    </location>
</feature>
<feature type="compositionally biased region" description="Polar residues" evidence="1">
    <location>
        <begin position="9"/>
        <end position="31"/>
    </location>
</feature>
<dbReference type="Proteomes" id="UP000799757">
    <property type="component" value="Unassembled WGS sequence"/>
</dbReference>
<dbReference type="EMBL" id="MU001920">
    <property type="protein sequence ID" value="KAF2793623.1"/>
    <property type="molecule type" value="Genomic_DNA"/>
</dbReference>
<gene>
    <name evidence="2" type="ORF">K505DRAFT_337631</name>
</gene>
<reference evidence="2" key="1">
    <citation type="journal article" date="2020" name="Stud. Mycol.">
        <title>101 Dothideomycetes genomes: a test case for predicting lifestyles and emergence of pathogens.</title>
        <authorList>
            <person name="Haridas S."/>
            <person name="Albert R."/>
            <person name="Binder M."/>
            <person name="Bloem J."/>
            <person name="Labutti K."/>
            <person name="Salamov A."/>
            <person name="Andreopoulos B."/>
            <person name="Baker S."/>
            <person name="Barry K."/>
            <person name="Bills G."/>
            <person name="Bluhm B."/>
            <person name="Cannon C."/>
            <person name="Castanera R."/>
            <person name="Culley D."/>
            <person name="Daum C."/>
            <person name="Ezra D."/>
            <person name="Gonzalez J."/>
            <person name="Henrissat B."/>
            <person name="Kuo A."/>
            <person name="Liang C."/>
            <person name="Lipzen A."/>
            <person name="Lutzoni F."/>
            <person name="Magnuson J."/>
            <person name="Mondo S."/>
            <person name="Nolan M."/>
            <person name="Ohm R."/>
            <person name="Pangilinan J."/>
            <person name="Park H.-J."/>
            <person name="Ramirez L."/>
            <person name="Alfaro M."/>
            <person name="Sun H."/>
            <person name="Tritt A."/>
            <person name="Yoshinaga Y."/>
            <person name="Zwiers L.-H."/>
            <person name="Turgeon B."/>
            <person name="Goodwin S."/>
            <person name="Spatafora J."/>
            <person name="Crous P."/>
            <person name="Grigoriev I."/>
        </authorList>
    </citation>
    <scope>NUCLEOTIDE SEQUENCE</scope>
    <source>
        <strain evidence="2">CBS 109.77</strain>
    </source>
</reference>
<feature type="region of interest" description="Disordered" evidence="1">
    <location>
        <begin position="1"/>
        <end position="31"/>
    </location>
</feature>
<evidence type="ECO:0000313" key="3">
    <source>
        <dbReference type="Proteomes" id="UP000799757"/>
    </source>
</evidence>
<dbReference type="AlphaFoldDB" id="A0A6A6XC76"/>
<evidence type="ECO:0000313" key="2">
    <source>
        <dbReference type="EMBL" id="KAF2793623.1"/>
    </source>
</evidence>
<name>A0A6A6XC76_9PLEO</name>
<sequence>MLYRKSKNVRANGSEAEQSDQSTSQSPAPYLSSTNSAIVAEFITSFGDTLEQGDDGVGNTQDGNVLEEESGHHNTESSDGALISAVDASRGDGRNDLAPTHTYVKEAVGVVNIIKSQMQNEMVTHLETLDKIQVADFIPPNFSRVQPPTSGYMRSSKFTKFTKDKPRVTAHITGAEFTF</sequence>
<organism evidence="2 3">
    <name type="scientific">Melanomma pulvis-pyrius CBS 109.77</name>
    <dbReference type="NCBI Taxonomy" id="1314802"/>
    <lineage>
        <taxon>Eukaryota</taxon>
        <taxon>Fungi</taxon>
        <taxon>Dikarya</taxon>
        <taxon>Ascomycota</taxon>
        <taxon>Pezizomycotina</taxon>
        <taxon>Dothideomycetes</taxon>
        <taxon>Pleosporomycetidae</taxon>
        <taxon>Pleosporales</taxon>
        <taxon>Melanommataceae</taxon>
        <taxon>Melanomma</taxon>
    </lineage>
</organism>
<accession>A0A6A6XC76</accession>
<evidence type="ECO:0000256" key="1">
    <source>
        <dbReference type="SAM" id="MobiDB-lite"/>
    </source>
</evidence>
<protein>
    <submittedName>
        <fullName evidence="2">Uncharacterized protein</fullName>
    </submittedName>
</protein>